<dbReference type="Gene3D" id="3.40.50.300">
    <property type="entry name" value="P-loop containing nucleotide triphosphate hydrolases"/>
    <property type="match status" value="1"/>
</dbReference>
<dbReference type="GO" id="GO:0016787">
    <property type="term" value="F:hydrolase activity"/>
    <property type="evidence" value="ECO:0007669"/>
    <property type="project" value="UniProtKB-KW"/>
</dbReference>
<evidence type="ECO:0000256" key="4">
    <source>
        <dbReference type="ARBA" id="ARBA00022528"/>
    </source>
</evidence>
<keyword evidence="11" id="KW-0460">Magnesium</keyword>
<accession>A0A0D2KN49</accession>
<evidence type="ECO:0000256" key="1">
    <source>
        <dbReference type="ARBA" id="ARBA00001946"/>
    </source>
</evidence>
<dbReference type="SUPFAM" id="SSF52540">
    <property type="entry name" value="P-loop containing nucleoside triphosphate hydrolases"/>
    <property type="match status" value="1"/>
</dbReference>
<evidence type="ECO:0000313" key="19">
    <source>
        <dbReference type="EMBL" id="KJA16047.1"/>
    </source>
</evidence>
<dbReference type="AlphaFoldDB" id="A0A0D2KN49"/>
<keyword evidence="17" id="KW-0175">Coiled coil</keyword>
<keyword evidence="10" id="KW-1002">Plastid outer membrane</keyword>
<evidence type="ECO:0000256" key="15">
    <source>
        <dbReference type="ARBA" id="ARBA00023136"/>
    </source>
</evidence>
<evidence type="ECO:0000259" key="18">
    <source>
        <dbReference type="Pfam" id="PF04548"/>
    </source>
</evidence>
<dbReference type="Proteomes" id="UP000054270">
    <property type="component" value="Unassembled WGS sequence"/>
</dbReference>
<dbReference type="InterPro" id="IPR006703">
    <property type="entry name" value="G_AIG1"/>
</dbReference>
<dbReference type="InterPro" id="IPR027417">
    <property type="entry name" value="P-loop_NTPase"/>
</dbReference>
<dbReference type="EMBL" id="KN817629">
    <property type="protein sequence ID" value="KJA16047.1"/>
    <property type="molecule type" value="Genomic_DNA"/>
</dbReference>
<dbReference type="STRING" id="945553.A0A0D2KN49"/>
<dbReference type="OMA" id="PMLFGDP"/>
<keyword evidence="15" id="KW-0472">Membrane</keyword>
<protein>
    <recommendedName>
        <fullName evidence="18">AIG1-type G domain-containing protein</fullName>
    </recommendedName>
</protein>
<evidence type="ECO:0000256" key="17">
    <source>
        <dbReference type="SAM" id="Coils"/>
    </source>
</evidence>
<keyword evidence="5" id="KW-0934">Plastid</keyword>
<evidence type="ECO:0000256" key="13">
    <source>
        <dbReference type="ARBA" id="ARBA00022989"/>
    </source>
</evidence>
<evidence type="ECO:0000256" key="12">
    <source>
        <dbReference type="ARBA" id="ARBA00022927"/>
    </source>
</evidence>
<reference evidence="20" key="1">
    <citation type="submission" date="2014-04" db="EMBL/GenBank/DDBJ databases">
        <title>Evolutionary Origins and Diversification of the Mycorrhizal Mutualists.</title>
        <authorList>
            <consortium name="DOE Joint Genome Institute"/>
            <consortium name="Mycorrhizal Genomics Consortium"/>
            <person name="Kohler A."/>
            <person name="Kuo A."/>
            <person name="Nagy L.G."/>
            <person name="Floudas D."/>
            <person name="Copeland A."/>
            <person name="Barry K.W."/>
            <person name="Cichocki N."/>
            <person name="Veneault-Fourrey C."/>
            <person name="LaButti K."/>
            <person name="Lindquist E.A."/>
            <person name="Lipzen A."/>
            <person name="Lundell T."/>
            <person name="Morin E."/>
            <person name="Murat C."/>
            <person name="Riley R."/>
            <person name="Ohm R."/>
            <person name="Sun H."/>
            <person name="Tunlid A."/>
            <person name="Henrissat B."/>
            <person name="Grigoriev I.V."/>
            <person name="Hibbett D.S."/>
            <person name="Martin F."/>
        </authorList>
    </citation>
    <scope>NUCLEOTIDE SEQUENCE [LARGE SCALE GENOMIC DNA]</scope>
    <source>
        <strain evidence="20">FD-334 SS-4</strain>
    </source>
</reference>
<keyword evidence="13" id="KW-1133">Transmembrane helix</keyword>
<dbReference type="InterPro" id="IPR045058">
    <property type="entry name" value="GIMA/IAN/Toc"/>
</dbReference>
<dbReference type="Pfam" id="PF04548">
    <property type="entry name" value="AIG1"/>
    <property type="match status" value="1"/>
</dbReference>
<keyword evidence="3" id="KW-0813">Transport</keyword>
<keyword evidence="14" id="KW-0342">GTP-binding</keyword>
<evidence type="ECO:0000256" key="2">
    <source>
        <dbReference type="ARBA" id="ARBA00004167"/>
    </source>
</evidence>
<dbReference type="PANTHER" id="PTHR10903">
    <property type="entry name" value="GTPASE, IMAP FAMILY MEMBER-RELATED"/>
    <property type="match status" value="1"/>
</dbReference>
<feature type="domain" description="AIG1-type G" evidence="18">
    <location>
        <begin position="6"/>
        <end position="143"/>
    </location>
</feature>
<comment type="cofactor">
    <cofactor evidence="1">
        <name>Mg(2+)</name>
        <dbReference type="ChEBI" id="CHEBI:18420"/>
    </cofactor>
</comment>
<evidence type="ECO:0000256" key="9">
    <source>
        <dbReference type="ARBA" id="ARBA00022801"/>
    </source>
</evidence>
<evidence type="ECO:0000256" key="11">
    <source>
        <dbReference type="ARBA" id="ARBA00022842"/>
    </source>
</evidence>
<name>A0A0D2KN49_HYPSF</name>
<evidence type="ECO:0000313" key="20">
    <source>
        <dbReference type="Proteomes" id="UP000054270"/>
    </source>
</evidence>
<evidence type="ECO:0000256" key="3">
    <source>
        <dbReference type="ARBA" id="ARBA00022448"/>
    </source>
</evidence>
<keyword evidence="8" id="KW-0547">Nucleotide-binding</keyword>
<dbReference type="OrthoDB" id="8954335at2759"/>
<evidence type="ECO:0000256" key="10">
    <source>
        <dbReference type="ARBA" id="ARBA00022805"/>
    </source>
</evidence>
<keyword evidence="7" id="KW-0479">Metal-binding</keyword>
<keyword evidence="20" id="KW-1185">Reference proteome</keyword>
<dbReference type="GO" id="GO:0046872">
    <property type="term" value="F:metal ion binding"/>
    <property type="evidence" value="ECO:0007669"/>
    <property type="project" value="UniProtKB-KW"/>
</dbReference>
<evidence type="ECO:0000256" key="6">
    <source>
        <dbReference type="ARBA" id="ARBA00022692"/>
    </source>
</evidence>
<evidence type="ECO:0000256" key="14">
    <source>
        <dbReference type="ARBA" id="ARBA00023134"/>
    </source>
</evidence>
<feature type="coiled-coil region" evidence="17">
    <location>
        <begin position="217"/>
        <end position="389"/>
    </location>
</feature>
<dbReference type="GO" id="GO:0016020">
    <property type="term" value="C:membrane"/>
    <property type="evidence" value="ECO:0007669"/>
    <property type="project" value="UniProtKB-SubCell"/>
</dbReference>
<proteinExistence type="predicted"/>
<dbReference type="PANTHER" id="PTHR10903:SF135">
    <property type="entry name" value="TRANSLOCASE OF CHLOROPLAST 120, CHLOROPLASTIC-RELATED"/>
    <property type="match status" value="1"/>
</dbReference>
<organism evidence="19 20">
    <name type="scientific">Hypholoma sublateritium (strain FD-334 SS-4)</name>
    <dbReference type="NCBI Taxonomy" id="945553"/>
    <lineage>
        <taxon>Eukaryota</taxon>
        <taxon>Fungi</taxon>
        <taxon>Dikarya</taxon>
        <taxon>Basidiomycota</taxon>
        <taxon>Agaricomycotina</taxon>
        <taxon>Agaricomycetes</taxon>
        <taxon>Agaricomycetidae</taxon>
        <taxon>Agaricales</taxon>
        <taxon>Agaricineae</taxon>
        <taxon>Strophariaceae</taxon>
        <taxon>Hypholoma</taxon>
    </lineage>
</organism>
<keyword evidence="9" id="KW-0378">Hydrolase</keyword>
<dbReference type="GO" id="GO:0015031">
    <property type="term" value="P:protein transport"/>
    <property type="evidence" value="ECO:0007669"/>
    <property type="project" value="UniProtKB-KW"/>
</dbReference>
<comment type="subcellular location">
    <subcellularLocation>
        <location evidence="2">Membrane</location>
        <topology evidence="2">Single-pass membrane protein</topology>
    </subcellularLocation>
    <subcellularLocation>
        <location evidence="16">Plastid</location>
        <location evidence="16">Chloroplast outer membrane</location>
    </subcellularLocation>
</comment>
<keyword evidence="12" id="KW-0653">Protein transport</keyword>
<sequence>MEDVVIAVMGATGSGKSSFINLLTGKTSVAIGDSLESETADVEPIRFIESVTGRRVTVVDTPGFDDSRQGVTDTDILTKIAKFLLSEYDADRKLTGLVYVQRISDARFSGQQGKTLRMFQKLCGADTFKNVVVLTTFWDEVAPAVGEKREEELRSKFFKGVVDGGARFMRHDRTAASAGAVLSYVFAELAPVVTQIQTELGVERKTLVDTAAGAVQQEEIERVISQHKEEVSHLLAQMETIKESNAAARRALEEKRAQLQTQLAQCEAERAALKEGLQAELARREAERISLQECMDWETRARQKLEADLAVERANQERLRQEQERLLEAQAEANAALAEENRRREENLREEARLREQEWLREQELERIREQERQKRDSVEKRVEKEIRRTVRKIRLW</sequence>
<evidence type="ECO:0000256" key="16">
    <source>
        <dbReference type="ARBA" id="ARBA00024013"/>
    </source>
</evidence>
<evidence type="ECO:0000256" key="7">
    <source>
        <dbReference type="ARBA" id="ARBA00022723"/>
    </source>
</evidence>
<keyword evidence="4" id="KW-0150">Chloroplast</keyword>
<evidence type="ECO:0000256" key="5">
    <source>
        <dbReference type="ARBA" id="ARBA00022640"/>
    </source>
</evidence>
<keyword evidence="6" id="KW-0812">Transmembrane</keyword>
<dbReference type="GO" id="GO:0005525">
    <property type="term" value="F:GTP binding"/>
    <property type="evidence" value="ECO:0007669"/>
    <property type="project" value="UniProtKB-KW"/>
</dbReference>
<evidence type="ECO:0000256" key="8">
    <source>
        <dbReference type="ARBA" id="ARBA00022741"/>
    </source>
</evidence>
<gene>
    <name evidence="19" type="ORF">HYPSUDRAFT_325670</name>
</gene>